<dbReference type="PANTHER" id="PTHR32089:SF112">
    <property type="entry name" value="LYSOZYME-LIKE PROTEIN-RELATED"/>
    <property type="match status" value="1"/>
</dbReference>
<dbReference type="AlphaFoldDB" id="A0AAD4AK63"/>
<gene>
    <name evidence="5" type="primary">mcp</name>
    <name evidence="5" type="ORF">PCIT_a0142</name>
</gene>
<dbReference type="GO" id="GO:0006935">
    <property type="term" value="P:chemotaxis"/>
    <property type="evidence" value="ECO:0007669"/>
    <property type="project" value="UniProtKB-ARBA"/>
</dbReference>
<evidence type="ECO:0000256" key="1">
    <source>
        <dbReference type="ARBA" id="ARBA00004370"/>
    </source>
</evidence>
<accession>A0AAD4AK63</accession>
<organism evidence="5 6">
    <name type="scientific">Pseudoalteromonas citrea</name>
    <dbReference type="NCBI Taxonomy" id="43655"/>
    <lineage>
        <taxon>Bacteria</taxon>
        <taxon>Pseudomonadati</taxon>
        <taxon>Pseudomonadota</taxon>
        <taxon>Gammaproteobacteria</taxon>
        <taxon>Alteromonadales</taxon>
        <taxon>Pseudoalteromonadaceae</taxon>
        <taxon>Pseudoalteromonas</taxon>
    </lineage>
</organism>
<reference evidence="5" key="2">
    <citation type="submission" date="2015-03" db="EMBL/GenBank/DDBJ databases">
        <title>Genome sequence of Pseudoalteromonas citrea.</title>
        <authorList>
            <person name="Xie B.-B."/>
            <person name="Rong J.-C."/>
            <person name="Qin Q.-L."/>
            <person name="Zhang Y.-Z."/>
        </authorList>
    </citation>
    <scope>NUCLEOTIDE SEQUENCE</scope>
    <source>
        <strain evidence="5">DSM 8771</strain>
    </source>
</reference>
<evidence type="ECO:0000313" key="6">
    <source>
        <dbReference type="Proteomes" id="UP000016487"/>
    </source>
</evidence>
<dbReference type="Pfam" id="PF00015">
    <property type="entry name" value="MCPsignal"/>
    <property type="match status" value="1"/>
</dbReference>
<evidence type="ECO:0000259" key="4">
    <source>
        <dbReference type="PROSITE" id="PS50111"/>
    </source>
</evidence>
<dbReference type="Proteomes" id="UP000016487">
    <property type="component" value="Unassembled WGS sequence"/>
</dbReference>
<protein>
    <submittedName>
        <fullName evidence="5">Methyl-accepting chemotaxis protein</fullName>
    </submittedName>
</protein>
<comment type="subcellular location">
    <subcellularLocation>
        <location evidence="1">Membrane</location>
    </subcellularLocation>
</comment>
<feature type="domain" description="Methyl-accepting transducer" evidence="4">
    <location>
        <begin position="1"/>
        <end position="145"/>
    </location>
</feature>
<reference evidence="5" key="1">
    <citation type="journal article" date="2012" name="J. Bacteriol.">
        <title>Genome sequences of type strains of seven species of the marine bacterium Pseudoalteromonas.</title>
        <authorList>
            <person name="Xie B.B."/>
            <person name="Shu Y.L."/>
            <person name="Qin Q.L."/>
            <person name="Rong J.C."/>
            <person name="Zhang X.Y."/>
            <person name="Chen X.L."/>
            <person name="Shi M."/>
            <person name="He H.L."/>
            <person name="Zhou B.C."/>
            <person name="Zhang Y.Z."/>
        </authorList>
    </citation>
    <scope>NUCLEOTIDE SEQUENCE</scope>
    <source>
        <strain evidence="5">DSM 8771</strain>
    </source>
</reference>
<dbReference type="PANTHER" id="PTHR32089">
    <property type="entry name" value="METHYL-ACCEPTING CHEMOTAXIS PROTEIN MCPB"/>
    <property type="match status" value="1"/>
</dbReference>
<sequence>MSGEFSEVVKDITMRLEQSDACGSEKLNTIFEQKRDKLLQVLSSIHEANHSQESITTTIEELVIKSEALQAMSIDVSKIADQTNLLALNASIEAARAGENGRGFAVVADEVRTLANTSGQTGVKIGELIAAVTQELQASMALMKQDLVRKDEAQGRYEHEINTIIDQSLSLATEITNDGQAFHQSSIDIKQVLSEILVDLQFQDRVDQIQNSVMLALSTMTDELNNFIAERKLNHNAEFNHQRVSDELLKTAATNEQRAILSKDREQRVDDITFL</sequence>
<dbReference type="InterPro" id="IPR004089">
    <property type="entry name" value="MCPsignal_dom"/>
</dbReference>
<comment type="caution">
    <text evidence="5">The sequence shown here is derived from an EMBL/GenBank/DDBJ whole genome shotgun (WGS) entry which is preliminary data.</text>
</comment>
<dbReference type="EMBL" id="AHBZ03000014">
    <property type="protein sequence ID" value="KAF7773817.1"/>
    <property type="molecule type" value="Genomic_DNA"/>
</dbReference>
<dbReference type="SMART" id="SM00283">
    <property type="entry name" value="MA"/>
    <property type="match status" value="1"/>
</dbReference>
<evidence type="ECO:0000256" key="2">
    <source>
        <dbReference type="ARBA" id="ARBA00023224"/>
    </source>
</evidence>
<dbReference type="Gene3D" id="1.10.287.950">
    <property type="entry name" value="Methyl-accepting chemotaxis protein"/>
    <property type="match status" value="1"/>
</dbReference>
<name>A0AAD4AK63_9GAMM</name>
<dbReference type="GO" id="GO:0016020">
    <property type="term" value="C:membrane"/>
    <property type="evidence" value="ECO:0007669"/>
    <property type="project" value="UniProtKB-SubCell"/>
</dbReference>
<evidence type="ECO:0000313" key="5">
    <source>
        <dbReference type="EMBL" id="KAF7773817.1"/>
    </source>
</evidence>
<dbReference type="GO" id="GO:0007165">
    <property type="term" value="P:signal transduction"/>
    <property type="evidence" value="ECO:0007669"/>
    <property type="project" value="UniProtKB-KW"/>
</dbReference>
<evidence type="ECO:0000256" key="3">
    <source>
        <dbReference type="PROSITE-ProRule" id="PRU00284"/>
    </source>
</evidence>
<dbReference type="SUPFAM" id="SSF58104">
    <property type="entry name" value="Methyl-accepting chemotaxis protein (MCP) signaling domain"/>
    <property type="match status" value="1"/>
</dbReference>
<proteinExistence type="predicted"/>
<keyword evidence="2 3" id="KW-0807">Transducer</keyword>
<dbReference type="PROSITE" id="PS50111">
    <property type="entry name" value="CHEMOTAXIS_TRANSDUC_2"/>
    <property type="match status" value="1"/>
</dbReference>